<gene>
    <name evidence="1" type="ORF">GOODEAATRI_009657</name>
</gene>
<reference evidence="1 2" key="1">
    <citation type="submission" date="2021-06" db="EMBL/GenBank/DDBJ databases">
        <authorList>
            <person name="Palmer J.M."/>
        </authorList>
    </citation>
    <scope>NUCLEOTIDE SEQUENCE [LARGE SCALE GENOMIC DNA]</scope>
    <source>
        <strain evidence="1 2">GA_2019</strain>
        <tissue evidence="1">Muscle</tissue>
    </source>
</reference>
<protein>
    <submittedName>
        <fullName evidence="1">Uncharacterized protein</fullName>
    </submittedName>
</protein>
<sequence length="160" mass="17946">MEHNSLCAVKHRHFDYSSASKGHVVEVGGQGELIAEWLDAVRQSEFGPWKQFTICGIRVMTNALSQYLMDVRGKQSEWKHPLKTCLLLSNRSMVIYLKRLPPVQTELEELNVQGRPTEAMFYGGPQPTASSQLLSAASPHCNRLNSIQRANVSCSQLYPS</sequence>
<accession>A0ABV0MQS8</accession>
<evidence type="ECO:0000313" key="1">
    <source>
        <dbReference type="EMBL" id="MEQ2161445.1"/>
    </source>
</evidence>
<comment type="caution">
    <text evidence="1">The sequence shown here is derived from an EMBL/GenBank/DDBJ whole genome shotgun (WGS) entry which is preliminary data.</text>
</comment>
<dbReference type="EMBL" id="JAHRIO010010543">
    <property type="protein sequence ID" value="MEQ2161445.1"/>
    <property type="molecule type" value="Genomic_DNA"/>
</dbReference>
<keyword evidence="2" id="KW-1185">Reference proteome</keyword>
<evidence type="ECO:0000313" key="2">
    <source>
        <dbReference type="Proteomes" id="UP001476798"/>
    </source>
</evidence>
<organism evidence="1 2">
    <name type="scientific">Goodea atripinnis</name>
    <dbReference type="NCBI Taxonomy" id="208336"/>
    <lineage>
        <taxon>Eukaryota</taxon>
        <taxon>Metazoa</taxon>
        <taxon>Chordata</taxon>
        <taxon>Craniata</taxon>
        <taxon>Vertebrata</taxon>
        <taxon>Euteleostomi</taxon>
        <taxon>Actinopterygii</taxon>
        <taxon>Neopterygii</taxon>
        <taxon>Teleostei</taxon>
        <taxon>Neoteleostei</taxon>
        <taxon>Acanthomorphata</taxon>
        <taxon>Ovalentaria</taxon>
        <taxon>Atherinomorphae</taxon>
        <taxon>Cyprinodontiformes</taxon>
        <taxon>Goodeidae</taxon>
        <taxon>Goodea</taxon>
    </lineage>
</organism>
<name>A0ABV0MQS8_9TELE</name>
<dbReference type="Proteomes" id="UP001476798">
    <property type="component" value="Unassembled WGS sequence"/>
</dbReference>
<proteinExistence type="predicted"/>